<protein>
    <submittedName>
        <fullName evidence="1">Uncharacterized protein</fullName>
    </submittedName>
</protein>
<reference evidence="1" key="2">
    <citation type="journal article" date="2021" name="PeerJ">
        <title>Extensive microbial diversity within the chicken gut microbiome revealed by metagenomics and culture.</title>
        <authorList>
            <person name="Gilroy R."/>
            <person name="Ravi A."/>
            <person name="Getino M."/>
            <person name="Pursley I."/>
            <person name="Horton D.L."/>
            <person name="Alikhan N.F."/>
            <person name="Baker D."/>
            <person name="Gharbi K."/>
            <person name="Hall N."/>
            <person name="Watson M."/>
            <person name="Adriaenssens E.M."/>
            <person name="Foster-Nyarko E."/>
            <person name="Jarju S."/>
            <person name="Secka A."/>
            <person name="Antonio M."/>
            <person name="Oren A."/>
            <person name="Chaudhuri R.R."/>
            <person name="La Ragione R."/>
            <person name="Hildebrand F."/>
            <person name="Pallen M.J."/>
        </authorList>
    </citation>
    <scope>NUCLEOTIDE SEQUENCE</scope>
    <source>
        <strain evidence="1">CHK152-2994</strain>
    </source>
</reference>
<evidence type="ECO:0000313" key="2">
    <source>
        <dbReference type="Proteomes" id="UP000824139"/>
    </source>
</evidence>
<name>A0A9D1K3H4_9BACT</name>
<sequence length="529" mass="60150">MKITPQKISNFSYARRFVRGIGQRSLVPLIMLECFVTGGRTLQAYKRGGFEEARERCTEESVGAAFWFAGVKMFNHINDRIGKKILNLPTADFDADKDGVRDPLKNFLHDDKLNKLKAKAEGKTGKLIQNLTKKQIAVFKTLKIGSSILLANILVGLVVPKINQHITAVYHKKHFEDKNKQEEQISPIGNPLTMDRFMQKSEKRQVSFGAINYNTLLSVANKFENDPTYQLLSTDVGIAGGRAVSSRNEHERTEVLFRDLSSIYFYMFNMPNINRWLNQIEDGRKTRLDPVAAKQVTDALNSILAENQGKMSVKDFASKALGDNSNIGFIDKELLQKFDHHKTITLEAFKDYLKNHKRLSPESITKYTTLAEQMSKLQPEIEGIALLTKNQIKDIFREGIINRPDFLQNIFGVATQSDFTNKYKFVNYKELTSLKEDIYEYVSKIVDKASKKGVDITSDILKKACHENFIKNTFNWGMGFATSAIFLSTLIPKMQYWITKMTTGQDKFPGTADYSNEKKKTKHKSGISA</sequence>
<comment type="caution">
    <text evidence="1">The sequence shown here is derived from an EMBL/GenBank/DDBJ whole genome shotgun (WGS) entry which is preliminary data.</text>
</comment>
<proteinExistence type="predicted"/>
<evidence type="ECO:0000313" key="1">
    <source>
        <dbReference type="EMBL" id="HIS82945.1"/>
    </source>
</evidence>
<dbReference type="EMBL" id="DVJO01000105">
    <property type="protein sequence ID" value="HIS82945.1"/>
    <property type="molecule type" value="Genomic_DNA"/>
</dbReference>
<organism evidence="1 2">
    <name type="scientific">Candidatus Scatenecus faecavium</name>
    <dbReference type="NCBI Taxonomy" id="2840915"/>
    <lineage>
        <taxon>Bacteria</taxon>
        <taxon>Candidatus Scatenecus</taxon>
    </lineage>
</organism>
<dbReference type="AlphaFoldDB" id="A0A9D1K3H4"/>
<reference evidence="1" key="1">
    <citation type="submission" date="2020-10" db="EMBL/GenBank/DDBJ databases">
        <authorList>
            <person name="Gilroy R."/>
        </authorList>
    </citation>
    <scope>NUCLEOTIDE SEQUENCE</scope>
    <source>
        <strain evidence="1">CHK152-2994</strain>
    </source>
</reference>
<dbReference type="Proteomes" id="UP000824139">
    <property type="component" value="Unassembled WGS sequence"/>
</dbReference>
<accession>A0A9D1K3H4</accession>
<gene>
    <name evidence="1" type="ORF">IAD41_04990</name>
</gene>